<dbReference type="PANTHER" id="PTHR42985">
    <property type="entry name" value="SODIUM-COUPLED MONOCARBOXYLATE TRANSPORTER"/>
    <property type="match status" value="1"/>
</dbReference>
<evidence type="ECO:0000313" key="14">
    <source>
        <dbReference type="Proteomes" id="UP001218638"/>
    </source>
</evidence>
<dbReference type="InterPro" id="IPR038377">
    <property type="entry name" value="Na/Glc_symporter_sf"/>
</dbReference>
<feature type="transmembrane region" description="Helical" evidence="12">
    <location>
        <begin position="407"/>
        <end position="430"/>
    </location>
</feature>
<feature type="transmembrane region" description="Helical" evidence="12">
    <location>
        <begin position="535"/>
        <end position="557"/>
    </location>
</feature>
<dbReference type="GO" id="GO:0015293">
    <property type="term" value="F:symporter activity"/>
    <property type="evidence" value="ECO:0007669"/>
    <property type="project" value="TreeGrafter"/>
</dbReference>
<dbReference type="AlphaFoldDB" id="A0AAF0I2H4"/>
<evidence type="ECO:0000256" key="6">
    <source>
        <dbReference type="ARBA" id="ARBA00022989"/>
    </source>
</evidence>
<dbReference type="InterPro" id="IPR001734">
    <property type="entry name" value="Na/solute_symporter"/>
</dbReference>
<organism evidence="13 14">
    <name type="scientific">Synoicihabitans lomoniglobus</name>
    <dbReference type="NCBI Taxonomy" id="2909285"/>
    <lineage>
        <taxon>Bacteria</taxon>
        <taxon>Pseudomonadati</taxon>
        <taxon>Verrucomicrobiota</taxon>
        <taxon>Opitutia</taxon>
        <taxon>Opitutales</taxon>
        <taxon>Opitutaceae</taxon>
        <taxon>Synoicihabitans</taxon>
    </lineage>
</organism>
<dbReference type="KEGG" id="slom:PXH66_06625"/>
<comment type="subcellular location">
    <subcellularLocation>
        <location evidence="1">Cell membrane</location>
        <topology evidence="1">Multi-pass membrane protein</topology>
    </subcellularLocation>
</comment>
<dbReference type="GO" id="GO:0005886">
    <property type="term" value="C:plasma membrane"/>
    <property type="evidence" value="ECO:0007669"/>
    <property type="project" value="UniProtKB-SubCell"/>
</dbReference>
<evidence type="ECO:0000256" key="7">
    <source>
        <dbReference type="ARBA" id="ARBA00023053"/>
    </source>
</evidence>
<feature type="transmembrane region" description="Helical" evidence="12">
    <location>
        <begin position="115"/>
        <end position="140"/>
    </location>
</feature>
<dbReference type="Proteomes" id="UP001218638">
    <property type="component" value="Chromosome"/>
</dbReference>
<comment type="similarity">
    <text evidence="2 11">Belongs to the sodium:solute symporter (SSF) (TC 2.A.21) family.</text>
</comment>
<feature type="transmembrane region" description="Helical" evidence="12">
    <location>
        <begin position="458"/>
        <end position="477"/>
    </location>
</feature>
<feature type="transmembrane region" description="Helical" evidence="12">
    <location>
        <begin position="270"/>
        <end position="295"/>
    </location>
</feature>
<evidence type="ECO:0000256" key="11">
    <source>
        <dbReference type="RuleBase" id="RU362091"/>
    </source>
</evidence>
<sequence>MTLLDYVVLFGAILSIAIYGVWATRGGGLDTYLKGDQRIGWGTIGLSVMATQASAITFLSTPGQGFESGLGFVQNYFGMPLALIIVAGVFLPIYRRLKVYTAYEYLGKRFDGKTRLLGAALFLLQRGLAAGITIYAPAIIVSSVLHWPLGLTVLGTGILVVIYTVTGGSEAVSLTQRYQMAVILLGMGIAFVVVLMKMPTGVSPDDALAVAGTMGKLNAVNWNFDLNERYTVWSGIFGGLFLSLSYFGTDQSQVQRYLTGRSLRESRMGLMFNAVLKIPMQFFILLLGVFVFVFYQFDRQPVFFNEAVWAQQRDGAQGATFVDIEERFISAQADKKSAIESFLAARESGDEATTEVARSNLLATQETSNAIRAEAKGALAAADAEIKASDADYVFITFVLDHLPHGLVGLLVAVIFCAALSSTASELNALGSTTMVDFYRHIWKPGADDAHSVTASKWFTAMWGAIAIAFALFANLVENLIEAVNILGSIFYGVVLGVFLVAFFLKHVRGTAVFFAALIAQALVIVFFFRLEISYLWYNFIGCGMVVGFSLLLQIFLPGNKPQPDSAAV</sequence>
<dbReference type="CDD" id="cd11494">
    <property type="entry name" value="SLC5sbd_NIS-like_u2"/>
    <property type="match status" value="1"/>
</dbReference>
<feature type="transmembrane region" description="Helical" evidence="12">
    <location>
        <begin position="73"/>
        <end position="94"/>
    </location>
</feature>
<dbReference type="Gene3D" id="1.20.1730.10">
    <property type="entry name" value="Sodium/glucose cotransporter"/>
    <property type="match status" value="1"/>
</dbReference>
<evidence type="ECO:0000256" key="3">
    <source>
        <dbReference type="ARBA" id="ARBA00022448"/>
    </source>
</evidence>
<feature type="transmembrane region" description="Helical" evidence="12">
    <location>
        <begin position="39"/>
        <end position="61"/>
    </location>
</feature>
<keyword evidence="9 12" id="KW-0472">Membrane</keyword>
<feature type="transmembrane region" description="Helical" evidence="12">
    <location>
        <begin position="512"/>
        <end position="529"/>
    </location>
</feature>
<dbReference type="RefSeq" id="WP_330929032.1">
    <property type="nucleotide sequence ID" value="NZ_CP119075.1"/>
</dbReference>
<keyword evidence="6 12" id="KW-1133">Transmembrane helix</keyword>
<accession>A0AAF0I2H4</accession>
<name>A0AAF0I2H4_9BACT</name>
<evidence type="ECO:0000256" key="8">
    <source>
        <dbReference type="ARBA" id="ARBA00023065"/>
    </source>
</evidence>
<feature type="transmembrane region" description="Helical" evidence="12">
    <location>
        <begin position="6"/>
        <end position="27"/>
    </location>
</feature>
<evidence type="ECO:0000256" key="2">
    <source>
        <dbReference type="ARBA" id="ARBA00006434"/>
    </source>
</evidence>
<dbReference type="Pfam" id="PF00474">
    <property type="entry name" value="SSF"/>
    <property type="match status" value="2"/>
</dbReference>
<evidence type="ECO:0000256" key="10">
    <source>
        <dbReference type="ARBA" id="ARBA00023201"/>
    </source>
</evidence>
<dbReference type="PROSITE" id="PS50283">
    <property type="entry name" value="NA_SOLUT_SYMP_3"/>
    <property type="match status" value="1"/>
</dbReference>
<evidence type="ECO:0000256" key="1">
    <source>
        <dbReference type="ARBA" id="ARBA00004651"/>
    </source>
</evidence>
<evidence type="ECO:0000256" key="12">
    <source>
        <dbReference type="SAM" id="Phobius"/>
    </source>
</evidence>
<feature type="transmembrane region" description="Helical" evidence="12">
    <location>
        <begin position="178"/>
        <end position="196"/>
    </location>
</feature>
<evidence type="ECO:0000256" key="4">
    <source>
        <dbReference type="ARBA" id="ARBA00022475"/>
    </source>
</evidence>
<feature type="transmembrane region" description="Helical" evidence="12">
    <location>
        <begin position="483"/>
        <end position="505"/>
    </location>
</feature>
<keyword evidence="7" id="KW-0915">Sodium</keyword>
<gene>
    <name evidence="13" type="ORF">PXH66_06625</name>
</gene>
<keyword evidence="10" id="KW-0739">Sodium transport</keyword>
<proteinExistence type="inferred from homology"/>
<feature type="transmembrane region" description="Helical" evidence="12">
    <location>
        <begin position="146"/>
        <end position="166"/>
    </location>
</feature>
<keyword evidence="3" id="KW-0813">Transport</keyword>
<evidence type="ECO:0000313" key="13">
    <source>
        <dbReference type="EMBL" id="WED66522.1"/>
    </source>
</evidence>
<dbReference type="GO" id="GO:0006814">
    <property type="term" value="P:sodium ion transport"/>
    <property type="evidence" value="ECO:0007669"/>
    <property type="project" value="UniProtKB-KW"/>
</dbReference>
<keyword evidence="5 12" id="KW-0812">Transmembrane</keyword>
<dbReference type="InterPro" id="IPR051163">
    <property type="entry name" value="Sodium:Solute_Symporter_SSF"/>
</dbReference>
<keyword evidence="4" id="KW-1003">Cell membrane</keyword>
<dbReference type="EMBL" id="CP119075">
    <property type="protein sequence ID" value="WED66522.1"/>
    <property type="molecule type" value="Genomic_DNA"/>
</dbReference>
<evidence type="ECO:0000256" key="5">
    <source>
        <dbReference type="ARBA" id="ARBA00022692"/>
    </source>
</evidence>
<reference evidence="13" key="1">
    <citation type="submission" date="2023-03" db="EMBL/GenBank/DDBJ databases">
        <title>Lomoglobus Profundus gen. nov., sp. nov., a novel member of the phylum Verrucomicrobia, isolated from deep-marine sediment of South China Sea.</title>
        <authorList>
            <person name="Ahmad T."/>
            <person name="Ishaq S.E."/>
            <person name="Wang F."/>
        </authorList>
    </citation>
    <scope>NUCLEOTIDE SEQUENCE</scope>
    <source>
        <strain evidence="13">LMO-M01</strain>
    </source>
</reference>
<keyword evidence="14" id="KW-1185">Reference proteome</keyword>
<dbReference type="PANTHER" id="PTHR42985:SF40">
    <property type="entry name" value="LD47995P-RELATED"/>
    <property type="match status" value="1"/>
</dbReference>
<evidence type="ECO:0000256" key="9">
    <source>
        <dbReference type="ARBA" id="ARBA00023136"/>
    </source>
</evidence>
<protein>
    <submittedName>
        <fullName evidence="13">Sodium:solute symporter</fullName>
    </submittedName>
</protein>
<keyword evidence="8" id="KW-0406">Ion transport</keyword>